<protein>
    <recommendedName>
        <fullName evidence="4">F-box domain-containing protein</fullName>
    </recommendedName>
</protein>
<name>A0A811RSS3_9POAL</name>
<reference evidence="2" key="1">
    <citation type="submission" date="2020-10" db="EMBL/GenBank/DDBJ databases">
        <authorList>
            <person name="Han B."/>
            <person name="Lu T."/>
            <person name="Zhao Q."/>
            <person name="Huang X."/>
            <person name="Zhao Y."/>
        </authorList>
    </citation>
    <scope>NUCLEOTIDE SEQUENCE</scope>
</reference>
<evidence type="ECO:0000256" key="1">
    <source>
        <dbReference type="SAM" id="MobiDB-lite"/>
    </source>
</evidence>
<dbReference type="SUPFAM" id="SSF81383">
    <property type="entry name" value="F-box domain"/>
    <property type="match status" value="1"/>
</dbReference>
<gene>
    <name evidence="2" type="ORF">NCGR_LOCUS56960</name>
</gene>
<dbReference type="AlphaFoldDB" id="A0A811RSS3"/>
<proteinExistence type="predicted"/>
<dbReference type="OrthoDB" id="695956at2759"/>
<organism evidence="2 3">
    <name type="scientific">Miscanthus lutarioriparius</name>
    <dbReference type="NCBI Taxonomy" id="422564"/>
    <lineage>
        <taxon>Eukaryota</taxon>
        <taxon>Viridiplantae</taxon>
        <taxon>Streptophyta</taxon>
        <taxon>Embryophyta</taxon>
        <taxon>Tracheophyta</taxon>
        <taxon>Spermatophyta</taxon>
        <taxon>Magnoliopsida</taxon>
        <taxon>Liliopsida</taxon>
        <taxon>Poales</taxon>
        <taxon>Poaceae</taxon>
        <taxon>PACMAD clade</taxon>
        <taxon>Panicoideae</taxon>
        <taxon>Andropogonodae</taxon>
        <taxon>Andropogoneae</taxon>
        <taxon>Saccharinae</taxon>
        <taxon>Miscanthus</taxon>
    </lineage>
</organism>
<dbReference type="EMBL" id="CAJGYO010000017">
    <property type="protein sequence ID" value="CAD6332862.1"/>
    <property type="molecule type" value="Genomic_DNA"/>
</dbReference>
<accession>A0A811RSS3</accession>
<dbReference type="PANTHER" id="PTHR34709:SF28">
    <property type="entry name" value="OS08G0272601 PROTEIN"/>
    <property type="match status" value="1"/>
</dbReference>
<dbReference type="Proteomes" id="UP000604825">
    <property type="component" value="Unassembled WGS sequence"/>
</dbReference>
<evidence type="ECO:0008006" key="4">
    <source>
        <dbReference type="Google" id="ProtNLM"/>
    </source>
</evidence>
<sequence length="502" mass="56644">MKKEAKQTPPPSPTADQDGAGDDRLSALDDDLCELILRLAHLNVRELVRTSVLSKRWRGLWKRLPVLDFFGWPEFKSAGEVQQYIAIVNDVLEQRAGATSESSTMYWSSERLNVHTCANVRLPHGEGVQGRAWLSSANVRLPRTAVFSSLKDLTLEFVELAAGSGHRLARLLSSVCCPSLQKLRMMCVDLLRAGTKELVLDTGELLELSMEAVEGMELLELRTPKLLYLEIDECYHESLRVSAPRLEDLTYVCNRAFIHDPLPRVWRLKIDLLTHMEDDDDDGDANSSSICLLKRCSSSVRCLLVHPLLVPSGDKRQADLIKDKIPQLPNVTSLLVSIAHTCECHSFGDGVAGLLTRFKNLEYLSLQSDICPKTDEYYSADDVDSAFTCNHPDHWESSNISLANLRKADFRGMTGTGCELRFLRFVLANATDLQSVTVSFNLYFIEEELQDSWMHYFLHTLLGDGMWTTCENEDQDFEKLYKCSSSAELLKTAVLRHRNLQI</sequence>
<keyword evidence="3" id="KW-1185">Reference proteome</keyword>
<dbReference type="PANTHER" id="PTHR34709">
    <property type="entry name" value="OS10G0396666 PROTEIN"/>
    <property type="match status" value="1"/>
</dbReference>
<dbReference type="InterPro" id="IPR036047">
    <property type="entry name" value="F-box-like_dom_sf"/>
</dbReference>
<evidence type="ECO:0000313" key="2">
    <source>
        <dbReference type="EMBL" id="CAD6332862.1"/>
    </source>
</evidence>
<feature type="region of interest" description="Disordered" evidence="1">
    <location>
        <begin position="1"/>
        <end position="23"/>
    </location>
</feature>
<dbReference type="InterPro" id="IPR055312">
    <property type="entry name" value="FBL15-like"/>
</dbReference>
<evidence type="ECO:0000313" key="3">
    <source>
        <dbReference type="Proteomes" id="UP000604825"/>
    </source>
</evidence>
<comment type="caution">
    <text evidence="2">The sequence shown here is derived from an EMBL/GenBank/DDBJ whole genome shotgun (WGS) entry which is preliminary data.</text>
</comment>